<dbReference type="GO" id="GO:0020037">
    <property type="term" value="F:heme binding"/>
    <property type="evidence" value="ECO:0007669"/>
    <property type="project" value="TreeGrafter"/>
</dbReference>
<comment type="cofactor">
    <cofactor evidence="2">
        <name>heme b</name>
        <dbReference type="ChEBI" id="CHEBI:60344"/>
    </cofactor>
</comment>
<evidence type="ECO:0000313" key="23">
    <source>
        <dbReference type="EMBL" id="QFZ19788.1"/>
    </source>
</evidence>
<evidence type="ECO:0000256" key="13">
    <source>
        <dbReference type="ARBA" id="ARBA00023063"/>
    </source>
</evidence>
<dbReference type="PANTHER" id="PTHR30598">
    <property type="entry name" value="NITRATE REDUCTASE PRIVATE CHAPERONE, REDOX ENZYME MATURATION PROTEIN REMP FAMILY"/>
    <property type="match status" value="1"/>
</dbReference>
<keyword evidence="24" id="KW-1185">Reference proteome</keyword>
<sequence>MTLDLLLWAVLPYVTITVLVGGTAWRYRYDRFGWTTRSSQLHESRLLRVGSPLFHLGLLLVLAGHVGGLLVPASVTRWLGLHDEAYHLVSLTAGGLAGAAALVGLGVLLHRRLRTPAVRAATSRGDRLTFPLLALVLLLGMTATVLLNGVGGGYDYRETVSPWVRGVLLLHPDPALMHDVPLVYRLHALAAMALFALWPFSRLVHAFSAPLHYLVRPYIVYRGRDDRLAARPAPRGWDDR</sequence>
<dbReference type="PANTHER" id="PTHR30598:SF3">
    <property type="entry name" value="RESPIRATORY NITRATE REDUCTASE 1 GAMMA CHAIN"/>
    <property type="match status" value="1"/>
</dbReference>
<name>A0A5Q0H0S9_SACSY</name>
<evidence type="ECO:0000256" key="14">
    <source>
        <dbReference type="ARBA" id="ARBA00023136"/>
    </source>
</evidence>
<keyword evidence="5" id="KW-1003">Cell membrane</keyword>
<keyword evidence="6 20" id="KW-0349">Heme</keyword>
<comment type="similarity">
    <text evidence="16">In the central section; belongs to the NarJ/NarW family.</text>
</comment>
<reference evidence="24" key="1">
    <citation type="journal article" date="2021" name="Curr. Microbiol.">
        <title>Complete genome of nocamycin-producing strain Saccharothrix syringae NRRL B-16468 reveals the biosynthetic potential for secondary metabolites.</title>
        <authorList>
            <person name="Mo X."/>
            <person name="Yang S."/>
        </authorList>
    </citation>
    <scope>NUCLEOTIDE SEQUENCE [LARGE SCALE GENOMIC DNA]</scope>
    <source>
        <strain evidence="24">ATCC 51364 / DSM 43886 / JCM 6844 / KCTC 9398 / NBRC 14523 / NRRL B-16468 / INA 2240</strain>
    </source>
</reference>
<proteinExistence type="inferred from homology"/>
<evidence type="ECO:0000256" key="12">
    <source>
        <dbReference type="ARBA" id="ARBA00023004"/>
    </source>
</evidence>
<dbReference type="Pfam" id="PF02665">
    <property type="entry name" value="Nitrate_red_gam"/>
    <property type="match status" value="1"/>
</dbReference>
<keyword evidence="9" id="KW-0249">Electron transport</keyword>
<evidence type="ECO:0000256" key="9">
    <source>
        <dbReference type="ARBA" id="ARBA00022982"/>
    </source>
</evidence>
<evidence type="ECO:0000256" key="5">
    <source>
        <dbReference type="ARBA" id="ARBA00022475"/>
    </source>
</evidence>
<evidence type="ECO:0000313" key="24">
    <source>
        <dbReference type="Proteomes" id="UP000325787"/>
    </source>
</evidence>
<keyword evidence="7 21" id="KW-0812">Transmembrane</keyword>
<protein>
    <recommendedName>
        <fullName evidence="19">Nitrate reductase-like protein NarX</fullName>
    </recommendedName>
</protein>
<evidence type="ECO:0000256" key="11">
    <source>
        <dbReference type="ARBA" id="ARBA00023002"/>
    </source>
</evidence>
<evidence type="ECO:0000256" key="20">
    <source>
        <dbReference type="PIRSR" id="PIRSR603816-1"/>
    </source>
</evidence>
<feature type="transmembrane region" description="Helical" evidence="21">
    <location>
        <begin position="6"/>
        <end position="25"/>
    </location>
</feature>
<dbReference type="GO" id="GO:0042128">
    <property type="term" value="P:nitrate assimilation"/>
    <property type="evidence" value="ECO:0007669"/>
    <property type="project" value="UniProtKB-KW"/>
</dbReference>
<evidence type="ECO:0000256" key="15">
    <source>
        <dbReference type="ARBA" id="ARBA00056200"/>
    </source>
</evidence>
<keyword evidence="4" id="KW-0813">Transport</keyword>
<gene>
    <name evidence="23" type="primary">narI</name>
    <name evidence="23" type="ORF">EKG83_22240</name>
</gene>
<evidence type="ECO:0000256" key="4">
    <source>
        <dbReference type="ARBA" id="ARBA00022448"/>
    </source>
</evidence>
<dbReference type="EMBL" id="CP034550">
    <property type="protein sequence ID" value="QFZ19788.1"/>
    <property type="molecule type" value="Genomic_DNA"/>
</dbReference>
<dbReference type="GO" id="GO:0009325">
    <property type="term" value="C:nitrate reductase complex"/>
    <property type="evidence" value="ECO:0007669"/>
    <property type="project" value="InterPro"/>
</dbReference>
<dbReference type="InterPro" id="IPR036197">
    <property type="entry name" value="NarG-like_sf"/>
</dbReference>
<keyword evidence="14 21" id="KW-0472">Membrane</keyword>
<dbReference type="InterPro" id="IPR023234">
    <property type="entry name" value="NarG-like_domain"/>
</dbReference>
<evidence type="ECO:0000256" key="10">
    <source>
        <dbReference type="ARBA" id="ARBA00022989"/>
    </source>
</evidence>
<evidence type="ECO:0000256" key="6">
    <source>
        <dbReference type="ARBA" id="ARBA00022617"/>
    </source>
</evidence>
<dbReference type="InterPro" id="IPR003816">
    <property type="entry name" value="Nitrate_red_gam"/>
</dbReference>
<evidence type="ECO:0000256" key="17">
    <source>
        <dbReference type="ARBA" id="ARBA00061196"/>
    </source>
</evidence>
<evidence type="ECO:0000256" key="8">
    <source>
        <dbReference type="ARBA" id="ARBA00022723"/>
    </source>
</evidence>
<accession>A0A5Q0H0S9</accession>
<keyword evidence="8" id="KW-0479">Metal-binding</keyword>
<organism evidence="23 24">
    <name type="scientific">Saccharothrix syringae</name>
    <name type="common">Nocardiopsis syringae</name>
    <dbReference type="NCBI Taxonomy" id="103733"/>
    <lineage>
        <taxon>Bacteria</taxon>
        <taxon>Bacillati</taxon>
        <taxon>Actinomycetota</taxon>
        <taxon>Actinomycetes</taxon>
        <taxon>Pseudonocardiales</taxon>
        <taxon>Pseudonocardiaceae</taxon>
        <taxon>Saccharothrix</taxon>
    </lineage>
</organism>
<dbReference type="Gene3D" id="1.20.950.20">
    <property type="entry name" value="Transmembrane di-heme cytochromes, Chain C"/>
    <property type="match status" value="1"/>
</dbReference>
<evidence type="ECO:0000256" key="3">
    <source>
        <dbReference type="ARBA" id="ARBA00004651"/>
    </source>
</evidence>
<dbReference type="OrthoDB" id="9788113at2"/>
<feature type="binding site" description="axial binding residue" evidence="20">
    <location>
        <position position="205"/>
    </location>
    <ligand>
        <name>heme b</name>
        <dbReference type="ChEBI" id="CHEBI:60344"/>
        <label>1</label>
    </ligand>
    <ligandPart>
        <name>Fe</name>
        <dbReference type="ChEBI" id="CHEBI:18248"/>
    </ligandPart>
</feature>
<dbReference type="AlphaFoldDB" id="A0A5Q0H0S9"/>
<dbReference type="GO" id="GO:0019645">
    <property type="term" value="P:anaerobic electron transport chain"/>
    <property type="evidence" value="ECO:0007669"/>
    <property type="project" value="TreeGrafter"/>
</dbReference>
<dbReference type="InterPro" id="IPR051936">
    <property type="entry name" value="Heme-iron_electron_transfer"/>
</dbReference>
<keyword evidence="10 21" id="KW-1133">Transmembrane helix</keyword>
<feature type="domain" description="NarG-like" evidence="22">
    <location>
        <begin position="5"/>
        <end position="224"/>
    </location>
</feature>
<comment type="subcellular location">
    <subcellularLocation>
        <location evidence="3">Cell membrane</location>
        <topology evidence="3">Multi-pass membrane protein</topology>
    </subcellularLocation>
</comment>
<keyword evidence="12 20" id="KW-0408">Iron</keyword>
<evidence type="ECO:0000256" key="19">
    <source>
        <dbReference type="ARBA" id="ARBA00071287"/>
    </source>
</evidence>
<evidence type="ECO:0000256" key="1">
    <source>
        <dbReference type="ARBA" id="ARBA00001942"/>
    </source>
</evidence>
<dbReference type="GO" id="GO:0009055">
    <property type="term" value="F:electron transfer activity"/>
    <property type="evidence" value="ECO:0007669"/>
    <property type="project" value="TreeGrafter"/>
</dbReference>
<evidence type="ECO:0000256" key="21">
    <source>
        <dbReference type="SAM" id="Phobius"/>
    </source>
</evidence>
<feature type="binding site" description="axial binding residue" evidence="20">
    <location>
        <position position="187"/>
    </location>
    <ligand>
        <name>heme b</name>
        <dbReference type="ChEBI" id="CHEBI:60344"/>
        <label>2</label>
    </ligand>
    <ligandPart>
        <name>Fe</name>
        <dbReference type="ChEBI" id="CHEBI:18248"/>
    </ligandPart>
</feature>
<feature type="transmembrane region" description="Helical" evidence="21">
    <location>
        <begin position="182"/>
        <end position="200"/>
    </location>
</feature>
<feature type="transmembrane region" description="Helical" evidence="21">
    <location>
        <begin position="46"/>
        <end position="66"/>
    </location>
</feature>
<evidence type="ECO:0000256" key="2">
    <source>
        <dbReference type="ARBA" id="ARBA00001970"/>
    </source>
</evidence>
<feature type="binding site" description="axial binding residue" evidence="20">
    <location>
        <position position="65"/>
    </location>
    <ligand>
        <name>heme b</name>
        <dbReference type="ChEBI" id="CHEBI:60344"/>
        <label>1</label>
    </ligand>
    <ligandPart>
        <name>Fe</name>
        <dbReference type="ChEBI" id="CHEBI:18248"/>
    </ligandPart>
</feature>
<dbReference type="GO" id="GO:0008940">
    <property type="term" value="F:nitrate reductase activity"/>
    <property type="evidence" value="ECO:0007669"/>
    <property type="project" value="InterPro"/>
</dbReference>
<keyword evidence="13" id="KW-0534">Nitrate assimilation</keyword>
<dbReference type="GO" id="GO:0046872">
    <property type="term" value="F:metal ion binding"/>
    <property type="evidence" value="ECO:0007669"/>
    <property type="project" value="UniProtKB-KW"/>
</dbReference>
<dbReference type="NCBIfam" id="TIGR00351">
    <property type="entry name" value="narI"/>
    <property type="match status" value="1"/>
</dbReference>
<evidence type="ECO:0000256" key="18">
    <source>
        <dbReference type="ARBA" id="ARBA00061480"/>
    </source>
</evidence>
<dbReference type="GO" id="GO:0005886">
    <property type="term" value="C:plasma membrane"/>
    <property type="evidence" value="ECO:0007669"/>
    <property type="project" value="UniProtKB-SubCell"/>
</dbReference>
<evidence type="ECO:0000256" key="16">
    <source>
        <dbReference type="ARBA" id="ARBA00061095"/>
    </source>
</evidence>
<dbReference type="RefSeq" id="WP_033429544.1">
    <property type="nucleotide sequence ID" value="NZ_CP034550.1"/>
</dbReference>
<feature type="binding site" description="axial binding residue" evidence="20">
    <location>
        <position position="55"/>
    </location>
    <ligand>
        <name>heme b</name>
        <dbReference type="ChEBI" id="CHEBI:60344"/>
        <label>1</label>
    </ligand>
    <ligandPart>
        <name>Fe</name>
        <dbReference type="ChEBI" id="CHEBI:18248"/>
    </ligandPart>
</feature>
<feature type="transmembrane region" description="Helical" evidence="21">
    <location>
        <begin position="86"/>
        <end position="109"/>
    </location>
</feature>
<comment type="similarity">
    <text evidence="17">In the C-terminal section; belongs to the nitrate reductase gamma subunit family.</text>
</comment>
<dbReference type="KEGG" id="ssyi:EKG83_22240"/>
<dbReference type="FunFam" id="1.20.950.20:FF:000001">
    <property type="entry name" value="Respiratory nitrate reductase subunit gamma"/>
    <property type="match status" value="1"/>
</dbReference>
<dbReference type="SUPFAM" id="SSF103501">
    <property type="entry name" value="Respiratory nitrate reductase 1 gamma chain"/>
    <property type="match status" value="1"/>
</dbReference>
<dbReference type="Proteomes" id="UP000325787">
    <property type="component" value="Chromosome"/>
</dbReference>
<feature type="transmembrane region" description="Helical" evidence="21">
    <location>
        <begin position="130"/>
        <end position="150"/>
    </location>
</feature>
<comment type="similarity">
    <text evidence="18">In the N-terminal section; belongs to the nitrate reductase alpha subunit family.</text>
</comment>
<comment type="cofactor">
    <cofactor evidence="1">
        <name>Mo-bis(molybdopterin guanine dinucleotide)</name>
        <dbReference type="ChEBI" id="CHEBI:60539"/>
    </cofactor>
</comment>
<evidence type="ECO:0000259" key="22">
    <source>
        <dbReference type="Pfam" id="PF02665"/>
    </source>
</evidence>
<evidence type="ECO:0000256" key="7">
    <source>
        <dbReference type="ARBA" id="ARBA00022692"/>
    </source>
</evidence>
<comment type="function">
    <text evidence="15">Does not seem to have nitrate reductase activity.</text>
</comment>
<keyword evidence="11 23" id="KW-0560">Oxidoreductase</keyword>